<keyword evidence="2" id="KW-1185">Reference proteome</keyword>
<reference evidence="1 2" key="1">
    <citation type="journal article" date="2022" name="New Phytol.">
        <title>Ecological generalism drives hyperdiversity of secondary metabolite gene clusters in xylarialean endophytes.</title>
        <authorList>
            <person name="Franco M.E.E."/>
            <person name="Wisecaver J.H."/>
            <person name="Arnold A.E."/>
            <person name="Ju Y.M."/>
            <person name="Slot J.C."/>
            <person name="Ahrendt S."/>
            <person name="Moore L.P."/>
            <person name="Eastman K.E."/>
            <person name="Scott K."/>
            <person name="Konkel Z."/>
            <person name="Mondo S.J."/>
            <person name="Kuo A."/>
            <person name="Hayes R.D."/>
            <person name="Haridas S."/>
            <person name="Andreopoulos B."/>
            <person name="Riley R."/>
            <person name="LaButti K."/>
            <person name="Pangilinan J."/>
            <person name="Lipzen A."/>
            <person name="Amirebrahimi M."/>
            <person name="Yan J."/>
            <person name="Adam C."/>
            <person name="Keymanesh K."/>
            <person name="Ng V."/>
            <person name="Louie K."/>
            <person name="Northen T."/>
            <person name="Drula E."/>
            <person name="Henrissat B."/>
            <person name="Hsieh H.M."/>
            <person name="Youens-Clark K."/>
            <person name="Lutzoni F."/>
            <person name="Miadlikowska J."/>
            <person name="Eastwood D.C."/>
            <person name="Hamelin R.C."/>
            <person name="Grigoriev I.V."/>
            <person name="U'Ren J.M."/>
        </authorList>
    </citation>
    <scope>NUCLEOTIDE SEQUENCE [LARGE SCALE GENOMIC DNA]</scope>
    <source>
        <strain evidence="1 2">CBS 119005</strain>
    </source>
</reference>
<accession>A0ACB9YRC3</accession>
<evidence type="ECO:0000313" key="1">
    <source>
        <dbReference type="EMBL" id="KAI4861951.1"/>
    </source>
</evidence>
<proteinExistence type="predicted"/>
<evidence type="ECO:0000313" key="2">
    <source>
        <dbReference type="Proteomes" id="UP001497700"/>
    </source>
</evidence>
<comment type="caution">
    <text evidence="1">The sequence shown here is derived from an EMBL/GenBank/DDBJ whole genome shotgun (WGS) entry which is preliminary data.</text>
</comment>
<gene>
    <name evidence="1" type="ORF">F4820DRAFT_432095</name>
</gene>
<name>A0ACB9YRC3_9PEZI</name>
<dbReference type="EMBL" id="MU393538">
    <property type="protein sequence ID" value="KAI4861951.1"/>
    <property type="molecule type" value="Genomic_DNA"/>
</dbReference>
<protein>
    <submittedName>
        <fullName evidence="1">Uncharacterized protein</fullName>
    </submittedName>
</protein>
<organism evidence="1 2">
    <name type="scientific">Hypoxylon rubiginosum</name>
    <dbReference type="NCBI Taxonomy" id="110542"/>
    <lineage>
        <taxon>Eukaryota</taxon>
        <taxon>Fungi</taxon>
        <taxon>Dikarya</taxon>
        <taxon>Ascomycota</taxon>
        <taxon>Pezizomycotina</taxon>
        <taxon>Sordariomycetes</taxon>
        <taxon>Xylariomycetidae</taxon>
        <taxon>Xylariales</taxon>
        <taxon>Hypoxylaceae</taxon>
        <taxon>Hypoxylon</taxon>
    </lineage>
</organism>
<sequence>MAATTPFTPYWRAVGPPAGPNSWCFFVVAEIAGRHRPVAVVSSVGDTEPEESIQGYPLTACCRRVVTIFADPANRLAIRAELALAASYYAKDNEREHRPEPVELPDFNRFRTPTKDRRRPWDRTGVREFPFIAACLLQGVGFDAQMGRTQPARPEPLATVYRDTSIEWGMVVVDITELEAIRYGIVGFGVSKAKFVPSLEAEINPAAAGAMGPGVFERGELRVMDELRPRRAMSAAEYMAKFNYEASTYGNAGEVLAQIPLVDATAMSLVWPLSSTDDIHPSSAGLSADTNRTLQEDEAVMRLIRATSDIENPEMSIFDEVRAIPNFQDLLRHSLMQHSDLLGSTRLAGQLIRLAFSNHGHLGLELLKGLSAESISAALEGPEMEKITSISLCIDSVRSTPAQLIDVLSRADALREIYFLQSPARESDALSVQHFEELAARPQILSRADVILAGAYSAALRQRLWLPTAPKEVNAIQLAPLEVFPVQQIFVRSQPNPFGNIKFDHDYVYLGDGLLKPERFAAGFLLYLSTLMPSADDIFNSKAQLFSFSSAPASLAADPLSAALVSPILAENFALPIWLPPSNAKYWPRVRDLVPGGWTVIVSQEMHRSSGSYYIRYAFIRPRQGSIEVDRPPLEPPSPEELEVVGLKEFLSVTAPEVDPVLIDRRLHDVVEKLASGRPYWGPLPTDVEPLSVLSQEEAAGMLLEFLGDARELKKLLHEAMEENPEERN</sequence>
<dbReference type="Proteomes" id="UP001497700">
    <property type="component" value="Unassembled WGS sequence"/>
</dbReference>